<dbReference type="AlphaFoldDB" id="D1AZM6"/>
<reference evidence="2 3" key="2">
    <citation type="journal article" date="2010" name="Stand. Genomic Sci.">
        <title>Complete genome sequence of Sulfurospirillum deleyianum type strain (5175).</title>
        <authorList>
            <person name="Sikorski J."/>
            <person name="Lapidus A."/>
            <person name="Copeland A."/>
            <person name="Glavina Del Rio T."/>
            <person name="Nolan M."/>
            <person name="Lucas S."/>
            <person name="Chen F."/>
            <person name="Tice H."/>
            <person name="Cheng J.F."/>
            <person name="Saunders E."/>
            <person name="Bruce D."/>
            <person name="Goodwin L."/>
            <person name="Pitluck S."/>
            <person name="Ovchinnikova G."/>
            <person name="Pati A."/>
            <person name="Ivanova N."/>
            <person name="Mavromatis K."/>
            <person name="Chen A."/>
            <person name="Palaniappan K."/>
            <person name="Chain P."/>
            <person name="Land M."/>
            <person name="Hauser L."/>
            <person name="Chang Y.J."/>
            <person name="Jeffries C.D."/>
            <person name="Brettin T."/>
            <person name="Detter J.C."/>
            <person name="Han C."/>
            <person name="Rohde M."/>
            <person name="Lang E."/>
            <person name="Spring S."/>
            <person name="Goker M."/>
            <person name="Bristow J."/>
            <person name="Eisen J.A."/>
            <person name="Markowitz V."/>
            <person name="Hugenholtz P."/>
            <person name="Kyrpides N.C."/>
            <person name="Klenk H.P."/>
        </authorList>
    </citation>
    <scope>NUCLEOTIDE SEQUENCE [LARGE SCALE GENOMIC DNA]</scope>
    <source>
        <strain evidence="3">ATCC 51133 / DSM 6946 / 5175</strain>
    </source>
</reference>
<evidence type="ECO:0000313" key="2">
    <source>
        <dbReference type="EMBL" id="ACZ11493.1"/>
    </source>
</evidence>
<dbReference type="Proteomes" id="UP000002222">
    <property type="component" value="Chromosome"/>
</dbReference>
<dbReference type="EMBL" id="CP001816">
    <property type="protein sequence ID" value="ACZ11493.1"/>
    <property type="molecule type" value="Genomic_DNA"/>
</dbReference>
<reference evidence="3" key="1">
    <citation type="submission" date="2009-11" db="EMBL/GenBank/DDBJ databases">
        <title>The complete genome of Sulfurospirillum deleyianum DSM 6946.</title>
        <authorList>
            <consortium name="US DOE Joint Genome Institute (JGI-PGF)"/>
            <person name="Lucas S."/>
            <person name="Copeland A."/>
            <person name="Lapidus A."/>
            <person name="Glavina del Rio T."/>
            <person name="Dalin E."/>
            <person name="Tice H."/>
            <person name="Bruce D."/>
            <person name="Goodwin L."/>
            <person name="Pitluck S."/>
            <person name="Kyrpides N."/>
            <person name="Mavromatis K."/>
            <person name="Ivanova N."/>
            <person name="Ovchinnikova G."/>
            <person name="Munk A.C."/>
            <person name="Lu M."/>
            <person name="Brettin T."/>
            <person name="Detter J.C."/>
            <person name="Han C."/>
            <person name="Tapia R."/>
            <person name="Larimer F."/>
            <person name="Land M."/>
            <person name="Hauser L."/>
            <person name="Markowitz V."/>
            <person name="Cheng J.F."/>
            <person name="Hugenholtz P."/>
            <person name="Woyke T."/>
            <person name="Wu D."/>
            <person name="Aumann P."/>
            <person name="Schneider S."/>
            <person name="Lang E."/>
            <person name="Spring S."/>
            <person name="Klenk H.P."/>
            <person name="Eisen J.A."/>
        </authorList>
    </citation>
    <scope>NUCLEOTIDE SEQUENCE [LARGE SCALE GENOMIC DNA]</scope>
    <source>
        <strain evidence="3">ATCC 51133 / DSM 6946 / 5175</strain>
    </source>
</reference>
<protein>
    <submittedName>
        <fullName evidence="2">Uncharacterized protein</fullName>
    </submittedName>
</protein>
<evidence type="ECO:0000256" key="1">
    <source>
        <dbReference type="SAM" id="Phobius"/>
    </source>
</evidence>
<accession>D1AZM6</accession>
<dbReference type="KEGG" id="sdl:Sdel_0456"/>
<organism evidence="2 3">
    <name type="scientific">Sulfurospirillum deleyianum (strain ATCC 51133 / DSM 6946 / 5175)</name>
    <dbReference type="NCBI Taxonomy" id="525898"/>
    <lineage>
        <taxon>Bacteria</taxon>
        <taxon>Pseudomonadati</taxon>
        <taxon>Campylobacterota</taxon>
        <taxon>Epsilonproteobacteria</taxon>
        <taxon>Campylobacterales</taxon>
        <taxon>Sulfurospirillaceae</taxon>
        <taxon>Sulfurospirillum</taxon>
    </lineage>
</organism>
<proteinExistence type="predicted"/>
<keyword evidence="1" id="KW-1133">Transmembrane helix</keyword>
<keyword evidence="1" id="KW-0812">Transmembrane</keyword>
<dbReference type="STRING" id="525898.Sdel_0456"/>
<gene>
    <name evidence="2" type="ordered locus">Sdel_0456</name>
</gene>
<keyword evidence="1" id="KW-0472">Membrane</keyword>
<evidence type="ECO:0000313" key="3">
    <source>
        <dbReference type="Proteomes" id="UP000002222"/>
    </source>
</evidence>
<dbReference type="RefSeq" id="WP_012856259.1">
    <property type="nucleotide sequence ID" value="NC_013512.1"/>
</dbReference>
<sequence length="284" mass="32671" precursor="true">MKFKSLILFFKQLVFLLIMIFLPHQLISKTEITENTLKAFDEASSNPKNDTTGFQWQGVAGTVSSKLLYFDNEEKLFKSRNKASTVTKMEAMRQIYDDANNNSEISFDDKYKEQQGFRKNILTPTMVYDMLVPLGGQEQDIKNVYERAKSEEHLTALIAETTDKIKRREVQNEILTEGEQNFARVASLIFSLKGLFVSLLLLIFFYILYKQLKNLLEAIKQRVCKYKVQKIAEDEAIRATVNKAVNEDTEDGKELQELINKAVAKGDTETAQSLLAILERRKDK</sequence>
<feature type="transmembrane region" description="Helical" evidence="1">
    <location>
        <begin position="188"/>
        <end position="209"/>
    </location>
</feature>
<keyword evidence="3" id="KW-1185">Reference proteome</keyword>
<name>D1AZM6_SULD5</name>
<dbReference type="HOGENOM" id="CLU_979774_0_0_7"/>